<accession>A0A9P0YTG4</accession>
<keyword evidence="2" id="KW-1133">Transmembrane helix</keyword>
<proteinExistence type="predicted"/>
<evidence type="ECO:0000313" key="4">
    <source>
        <dbReference type="Proteomes" id="UP001152484"/>
    </source>
</evidence>
<feature type="transmembrane region" description="Helical" evidence="2">
    <location>
        <begin position="60"/>
        <end position="79"/>
    </location>
</feature>
<feature type="compositionally biased region" description="Acidic residues" evidence="1">
    <location>
        <begin position="156"/>
        <end position="178"/>
    </location>
</feature>
<keyword evidence="4" id="KW-1185">Reference proteome</keyword>
<dbReference type="AlphaFoldDB" id="A0A9P0YTG4"/>
<evidence type="ECO:0000256" key="1">
    <source>
        <dbReference type="SAM" id="MobiDB-lite"/>
    </source>
</evidence>
<evidence type="ECO:0000313" key="3">
    <source>
        <dbReference type="EMBL" id="CAH9074536.1"/>
    </source>
</evidence>
<dbReference type="PANTHER" id="PTHR36760">
    <property type="entry name" value="ACIDIC LEUCINE-RICH NUCLEAR PHOSPHOPROTEIN 32 FAMILY B PROTEIN"/>
    <property type="match status" value="1"/>
</dbReference>
<feature type="compositionally biased region" description="Basic and acidic residues" evidence="1">
    <location>
        <begin position="262"/>
        <end position="274"/>
    </location>
</feature>
<evidence type="ECO:0000256" key="2">
    <source>
        <dbReference type="SAM" id="Phobius"/>
    </source>
</evidence>
<sequence length="369" mass="41710">MSDLMCLSKHTTSPPPKTRWFSSVLLLLVADLAQLCSLILSHPLYFSSYFFVFFTPPQILTALTYLFPLLLTTASLFLLPHPAGTDHNSTDPLAAMKRLQRSKFIDDGSEGILDTFEGFEAYEKKIALQCPDETLGVQENQVQFLVDQCLSSLSSVEDEDEDEEDEMYYSSEEADEESNAPTAETIEACKTEIPKSRNYKSQKSASFPMRSRERKPTVAGKMTLGWRMYEERRCSGEGMDLLWETYETESIRSIPGPAAIHAVEEESMRSDQMRKSKKRGDDEEMGTSRSSSYGKESDDDEGEMVMMDELCCLQALKKLSAARKVNMGGMGKSNLKKISKAIKGIGWFNHLGKRHRKKQVVHIEDNRLI</sequence>
<feature type="region of interest" description="Disordered" evidence="1">
    <location>
        <begin position="262"/>
        <end position="300"/>
    </location>
</feature>
<dbReference type="OrthoDB" id="1939140at2759"/>
<protein>
    <submittedName>
        <fullName evidence="3">Uncharacterized protein</fullName>
    </submittedName>
</protein>
<feature type="region of interest" description="Disordered" evidence="1">
    <location>
        <begin position="154"/>
        <end position="218"/>
    </location>
</feature>
<dbReference type="PANTHER" id="PTHR36760:SF1">
    <property type="entry name" value="ACIDIC LEUCINE-RICH NUCLEAR PHOSPHOPROTEIN 32 FAMILY B PROTEIN"/>
    <property type="match status" value="1"/>
</dbReference>
<feature type="transmembrane region" description="Helical" evidence="2">
    <location>
        <begin position="20"/>
        <end position="40"/>
    </location>
</feature>
<reference evidence="3" key="1">
    <citation type="submission" date="2022-07" db="EMBL/GenBank/DDBJ databases">
        <authorList>
            <person name="Macas J."/>
            <person name="Novak P."/>
            <person name="Neumann P."/>
        </authorList>
    </citation>
    <scope>NUCLEOTIDE SEQUENCE</scope>
</reference>
<keyword evidence="2" id="KW-0472">Membrane</keyword>
<dbReference type="EMBL" id="CAMAPE010000009">
    <property type="protein sequence ID" value="CAH9074536.1"/>
    <property type="molecule type" value="Genomic_DNA"/>
</dbReference>
<gene>
    <name evidence="3" type="ORF">CEURO_LOCUS5190</name>
</gene>
<comment type="caution">
    <text evidence="3">The sequence shown here is derived from an EMBL/GenBank/DDBJ whole genome shotgun (WGS) entry which is preliminary data.</text>
</comment>
<dbReference type="Proteomes" id="UP001152484">
    <property type="component" value="Unassembled WGS sequence"/>
</dbReference>
<organism evidence="3 4">
    <name type="scientific">Cuscuta europaea</name>
    <name type="common">European dodder</name>
    <dbReference type="NCBI Taxonomy" id="41803"/>
    <lineage>
        <taxon>Eukaryota</taxon>
        <taxon>Viridiplantae</taxon>
        <taxon>Streptophyta</taxon>
        <taxon>Embryophyta</taxon>
        <taxon>Tracheophyta</taxon>
        <taxon>Spermatophyta</taxon>
        <taxon>Magnoliopsida</taxon>
        <taxon>eudicotyledons</taxon>
        <taxon>Gunneridae</taxon>
        <taxon>Pentapetalae</taxon>
        <taxon>asterids</taxon>
        <taxon>lamiids</taxon>
        <taxon>Solanales</taxon>
        <taxon>Convolvulaceae</taxon>
        <taxon>Cuscuteae</taxon>
        <taxon>Cuscuta</taxon>
        <taxon>Cuscuta subgen. Cuscuta</taxon>
    </lineage>
</organism>
<keyword evidence="2" id="KW-0812">Transmembrane</keyword>
<name>A0A9P0YTG4_CUSEU</name>